<evidence type="ECO:0000313" key="3">
    <source>
        <dbReference type="EMBL" id="SFK68807.1"/>
    </source>
</evidence>
<organism evidence="3 4">
    <name type="scientific">Geodermatophilus ruber</name>
    <dbReference type="NCBI Taxonomy" id="504800"/>
    <lineage>
        <taxon>Bacteria</taxon>
        <taxon>Bacillati</taxon>
        <taxon>Actinomycetota</taxon>
        <taxon>Actinomycetes</taxon>
        <taxon>Geodermatophilales</taxon>
        <taxon>Geodermatophilaceae</taxon>
        <taxon>Geodermatophilus</taxon>
    </lineage>
</organism>
<dbReference type="InterPro" id="IPR051200">
    <property type="entry name" value="Host-pathogen_enzymatic-act"/>
</dbReference>
<reference evidence="3 4" key="1">
    <citation type="submission" date="2016-10" db="EMBL/GenBank/DDBJ databases">
        <authorList>
            <person name="de Groot N.N."/>
        </authorList>
    </citation>
    <scope>NUCLEOTIDE SEQUENCE [LARGE SCALE GENOMIC DNA]</scope>
    <source>
        <strain evidence="3 4">DSM 45317</strain>
    </source>
</reference>
<keyword evidence="2" id="KW-0812">Transmembrane</keyword>
<dbReference type="InterPro" id="IPR015943">
    <property type="entry name" value="WD40/YVTN_repeat-like_dom_sf"/>
</dbReference>
<feature type="transmembrane region" description="Helical" evidence="2">
    <location>
        <begin position="16"/>
        <end position="37"/>
    </location>
</feature>
<keyword evidence="2" id="KW-0472">Membrane</keyword>
<name>A0A1I4BKR5_9ACTN</name>
<evidence type="ECO:0000256" key="1">
    <source>
        <dbReference type="SAM" id="MobiDB-lite"/>
    </source>
</evidence>
<dbReference type="AlphaFoldDB" id="A0A1I4BKR5"/>
<feature type="compositionally biased region" description="Pro residues" evidence="1">
    <location>
        <begin position="504"/>
        <end position="513"/>
    </location>
</feature>
<dbReference type="RefSeq" id="WP_091322104.1">
    <property type="nucleotide sequence ID" value="NZ_FOSW01000003.1"/>
</dbReference>
<protein>
    <submittedName>
        <fullName evidence="3">Uncharacterized protein</fullName>
    </submittedName>
</protein>
<feature type="compositionally biased region" description="Low complexity" evidence="1">
    <location>
        <begin position="458"/>
        <end position="503"/>
    </location>
</feature>
<dbReference type="InParanoid" id="A0A1I4BKR5"/>
<dbReference type="Gene3D" id="2.130.10.10">
    <property type="entry name" value="YVTN repeat-like/Quinoprotein amine dehydrogenase"/>
    <property type="match status" value="2"/>
</dbReference>
<dbReference type="PANTHER" id="PTHR47197">
    <property type="entry name" value="PROTEIN NIRF"/>
    <property type="match status" value="1"/>
</dbReference>
<sequence>MRAPASSSRRGRLPGWLGGSAALALAGLVGVSLWLGGYRQSEVVLSSGMAWLASPQGLVTLVDGASQQVIGNVQSAAASEAVPAIVQLGTSALVVDEPAGTVARIDGATYAVTGPEQVGGGGPLQVLPDGDQAFVVDGARQVVTVVDTGNLETRETIRLDAAPADGQAVLDRDGVLWVVDGEGLTRVDRSREVTRAGDVGDRSARLVTVRGGAVLVDPTEGRIGRVDADGEVPTWACEGLRLGSEPRLLGSARSARLFAAVPDTGELLVADLDTGTCTPEPLAPAGTDLGTPVESGRFVLVPDRATGRVVVVDTAGDGVVATPAVANPGPGLELIAKDGLVFYNDSTGPVAGVVQPAGGQWVPGAQLVKFTTGATAVPSLAAADDTLAVDPAPRDVPTAARTTASGPPAATGGPSGTTVPRPTTPVPVPTTTVPRPTTTVPVPTTTVPVPTTTVPVPTTTVPVPTTTVPRPTTTVPAPTTTEPVPTTTVPVPTTTVPVPTTTVPVPPPTTEPG</sequence>
<keyword evidence="4" id="KW-1185">Reference proteome</keyword>
<proteinExistence type="predicted"/>
<accession>A0A1I4BKR5</accession>
<dbReference type="PANTHER" id="PTHR47197:SF3">
    <property type="entry name" value="DIHYDRO-HEME D1 DEHYDROGENASE"/>
    <property type="match status" value="1"/>
</dbReference>
<dbReference type="SUPFAM" id="SSF63825">
    <property type="entry name" value="YWTD domain"/>
    <property type="match status" value="1"/>
</dbReference>
<evidence type="ECO:0000256" key="2">
    <source>
        <dbReference type="SAM" id="Phobius"/>
    </source>
</evidence>
<feature type="region of interest" description="Disordered" evidence="1">
    <location>
        <begin position="393"/>
        <end position="446"/>
    </location>
</feature>
<keyword evidence="2" id="KW-1133">Transmembrane helix</keyword>
<feature type="region of interest" description="Disordered" evidence="1">
    <location>
        <begin position="458"/>
        <end position="513"/>
    </location>
</feature>
<feature type="compositionally biased region" description="Low complexity" evidence="1">
    <location>
        <begin position="397"/>
        <end position="421"/>
    </location>
</feature>
<dbReference type="Proteomes" id="UP000199152">
    <property type="component" value="Unassembled WGS sequence"/>
</dbReference>
<dbReference type="STRING" id="504800.SAMN04488085_10367"/>
<gene>
    <name evidence="3" type="ORF">SAMN04488085_10367</name>
</gene>
<evidence type="ECO:0000313" key="4">
    <source>
        <dbReference type="Proteomes" id="UP000199152"/>
    </source>
</evidence>
<feature type="compositionally biased region" description="Low complexity" evidence="1">
    <location>
        <begin position="429"/>
        <end position="446"/>
    </location>
</feature>
<dbReference type="OrthoDB" id="3202743at2"/>
<dbReference type="EMBL" id="FOSW01000003">
    <property type="protein sequence ID" value="SFK68807.1"/>
    <property type="molecule type" value="Genomic_DNA"/>
</dbReference>